<gene>
    <name evidence="1" type="ORF">GQN54_14890</name>
</gene>
<protein>
    <submittedName>
        <fullName evidence="1">Uncharacterized protein</fullName>
    </submittedName>
</protein>
<dbReference type="AlphaFoldDB" id="A0A6N9NQ58"/>
<dbReference type="EMBL" id="WWNE01000018">
    <property type="protein sequence ID" value="NBG67411.1"/>
    <property type="molecule type" value="Genomic_DNA"/>
</dbReference>
<accession>A0A6N9NQ58</accession>
<comment type="caution">
    <text evidence="1">The sequence shown here is derived from an EMBL/GenBank/DDBJ whole genome shotgun (WGS) entry which is preliminary data.</text>
</comment>
<evidence type="ECO:0000313" key="1">
    <source>
        <dbReference type="EMBL" id="NBG67411.1"/>
    </source>
</evidence>
<evidence type="ECO:0000313" key="2">
    <source>
        <dbReference type="Proteomes" id="UP000470771"/>
    </source>
</evidence>
<organism evidence="1 2">
    <name type="scientific">Acidiluteibacter ferrifornacis</name>
    <dbReference type="NCBI Taxonomy" id="2692424"/>
    <lineage>
        <taxon>Bacteria</taxon>
        <taxon>Pseudomonadati</taxon>
        <taxon>Bacteroidota</taxon>
        <taxon>Flavobacteriia</taxon>
        <taxon>Flavobacteriales</taxon>
        <taxon>Cryomorphaceae</taxon>
        <taxon>Acidiluteibacter</taxon>
    </lineage>
</organism>
<keyword evidence="2" id="KW-1185">Reference proteome</keyword>
<proteinExistence type="predicted"/>
<dbReference type="Proteomes" id="UP000470771">
    <property type="component" value="Unassembled WGS sequence"/>
</dbReference>
<name>A0A6N9NQ58_9FLAO</name>
<dbReference type="RefSeq" id="WP_160634357.1">
    <property type="nucleotide sequence ID" value="NZ_WWNE01000018.1"/>
</dbReference>
<reference evidence="1 2" key="1">
    <citation type="submission" date="2019-12" db="EMBL/GenBank/DDBJ databases">
        <authorList>
            <person name="Zhao J."/>
        </authorList>
    </citation>
    <scope>NUCLEOTIDE SEQUENCE [LARGE SCALE GENOMIC DNA]</scope>
    <source>
        <strain evidence="1 2">S-15</strain>
    </source>
</reference>
<sequence length="299" mass="36637">MKAEILILLTFGISSLLFGQIKSERQVEYWLHKEVEKRGFHKNNSKDSCVIFWEKYNRNGKVTKEYDFPSDRCWKINGPWEHHYYYDEKDRIIEHRFYGGKEGNERTLMKNFFYSYPYANEPNRANEFYFIYDYRAKTRIEEEQIDTFYLDTVNTKGMFDFFRTGWKYDTIKYDEGYFIFKEDFERNKELFTPDLIEPILSKSDIKDFEIELINNLHQICNKLTEVYEAKESYFCEFEFREEGNQRSIKFQISKYFLDIQYKLLNLNGDCRLSFFYRCDRNGSDLEKLSFVKSYIEYYQ</sequence>